<keyword evidence="4" id="KW-1185">Reference proteome</keyword>
<evidence type="ECO:0000313" key="4">
    <source>
        <dbReference type="Proteomes" id="UP001208692"/>
    </source>
</evidence>
<evidence type="ECO:0000313" key="2">
    <source>
        <dbReference type="EMBL" id="GJM54067.1"/>
    </source>
</evidence>
<dbReference type="EMBL" id="BQKB01000059">
    <property type="protein sequence ID" value="GJM54067.1"/>
    <property type="molecule type" value="Genomic_DNA"/>
</dbReference>
<organism evidence="1 3">
    <name type="scientific">Capnocytophaga catalasegens</name>
    <dbReference type="NCBI Taxonomy" id="1004260"/>
    <lineage>
        <taxon>Bacteria</taxon>
        <taxon>Pseudomonadati</taxon>
        <taxon>Bacteroidota</taxon>
        <taxon>Flavobacteriia</taxon>
        <taxon>Flavobacteriales</taxon>
        <taxon>Flavobacteriaceae</taxon>
        <taxon>Capnocytophaga</taxon>
    </lineage>
</organism>
<gene>
    <name evidence="1" type="ORF">RCZ15_08700</name>
    <name evidence="2" type="ORF">RCZ16_23830</name>
</gene>
<dbReference type="RefSeq" id="WP_264846574.1">
    <property type="nucleotide sequence ID" value="NZ_BPMA01000022.1"/>
</dbReference>
<accession>A0AAV5AW53</accession>
<evidence type="ECO:0000313" key="1">
    <source>
        <dbReference type="EMBL" id="GJM49895.1"/>
    </source>
</evidence>
<protein>
    <submittedName>
        <fullName evidence="1">Uncharacterized protein</fullName>
    </submittedName>
</protein>
<dbReference type="Proteomes" id="UP001208692">
    <property type="component" value="Unassembled WGS sequence"/>
</dbReference>
<evidence type="ECO:0000313" key="3">
    <source>
        <dbReference type="Proteomes" id="UP001207736"/>
    </source>
</evidence>
<dbReference type="AlphaFoldDB" id="A0AAV5AW53"/>
<reference evidence="1 4" key="1">
    <citation type="submission" date="2021-11" db="EMBL/GenBank/DDBJ databases">
        <title>Draft genome sequence of Capnocytophaga sp. strain KC07075 isolated from cat oral cavity.</title>
        <authorList>
            <person name="Suzuki M."/>
            <person name="Imaoka K."/>
            <person name="Kimura M."/>
            <person name="Morikawa S."/>
            <person name="Maeda K."/>
        </authorList>
    </citation>
    <scope>NUCLEOTIDE SEQUENCE</scope>
    <source>
        <strain evidence="1">KC07075</strain>
        <strain evidence="2 4">KC07079</strain>
    </source>
</reference>
<dbReference type="EMBL" id="BQKA01000014">
    <property type="protein sequence ID" value="GJM49895.1"/>
    <property type="molecule type" value="Genomic_DNA"/>
</dbReference>
<sequence length="62" mass="7066">MFIGCSKGEIELQQTIVTQARVFYLGIESPNPDIGITNDLYINQITMQYYIKSSEGWGKAYQ</sequence>
<proteinExistence type="predicted"/>
<comment type="caution">
    <text evidence="1">The sequence shown here is derived from an EMBL/GenBank/DDBJ whole genome shotgun (WGS) entry which is preliminary data.</text>
</comment>
<name>A0AAV5AW53_9FLAO</name>
<dbReference type="Proteomes" id="UP001207736">
    <property type="component" value="Unassembled WGS sequence"/>
</dbReference>